<dbReference type="EMBL" id="CAJOBJ010046333">
    <property type="protein sequence ID" value="CAF4351732.1"/>
    <property type="molecule type" value="Genomic_DNA"/>
</dbReference>
<dbReference type="EMBL" id="CAJNOW010000710">
    <property type="protein sequence ID" value="CAF1289910.1"/>
    <property type="molecule type" value="Genomic_DNA"/>
</dbReference>
<evidence type="ECO:0000313" key="6">
    <source>
        <dbReference type="Proteomes" id="UP000663834"/>
    </source>
</evidence>
<dbReference type="EMBL" id="CAJOBI010003324">
    <property type="protein sequence ID" value="CAF3964554.1"/>
    <property type="molecule type" value="Genomic_DNA"/>
</dbReference>
<evidence type="ECO:0000313" key="2">
    <source>
        <dbReference type="EMBL" id="CAF1465282.1"/>
    </source>
</evidence>
<dbReference type="GO" id="GO:0003676">
    <property type="term" value="F:nucleic acid binding"/>
    <property type="evidence" value="ECO:0007669"/>
    <property type="project" value="InterPro"/>
</dbReference>
<dbReference type="AlphaFoldDB" id="A0A815CYL3"/>
<dbReference type="EMBL" id="CAJOBH010052141">
    <property type="protein sequence ID" value="CAF4384324.1"/>
    <property type="molecule type" value="Genomic_DNA"/>
</dbReference>
<comment type="caution">
    <text evidence="1">The sequence shown here is derived from an EMBL/GenBank/DDBJ whole genome shotgun (WGS) entry which is preliminary data.</text>
</comment>
<evidence type="ECO:0008006" key="7">
    <source>
        <dbReference type="Google" id="ProtNLM"/>
    </source>
</evidence>
<protein>
    <recommendedName>
        <fullName evidence="7">CCHC-type domain-containing protein</fullName>
    </recommendedName>
</protein>
<dbReference type="EMBL" id="CAJNOV010011829">
    <property type="protein sequence ID" value="CAF1465282.1"/>
    <property type="molecule type" value="Genomic_DNA"/>
</dbReference>
<accession>A0A815CYL3</accession>
<dbReference type="Proteomes" id="UP000663834">
    <property type="component" value="Unassembled WGS sequence"/>
</dbReference>
<organism evidence="1 6">
    <name type="scientific">Rotaria magnacalcarata</name>
    <dbReference type="NCBI Taxonomy" id="392030"/>
    <lineage>
        <taxon>Eukaryota</taxon>
        <taxon>Metazoa</taxon>
        <taxon>Spiralia</taxon>
        <taxon>Gnathifera</taxon>
        <taxon>Rotifera</taxon>
        <taxon>Eurotatoria</taxon>
        <taxon>Bdelloidea</taxon>
        <taxon>Philodinida</taxon>
        <taxon>Philodinidae</taxon>
        <taxon>Rotaria</taxon>
    </lineage>
</organism>
<evidence type="ECO:0000313" key="4">
    <source>
        <dbReference type="EMBL" id="CAF4351732.1"/>
    </source>
</evidence>
<dbReference type="InterPro" id="IPR036875">
    <property type="entry name" value="Znf_CCHC_sf"/>
</dbReference>
<dbReference type="Proteomes" id="UP000681720">
    <property type="component" value="Unassembled WGS sequence"/>
</dbReference>
<evidence type="ECO:0000313" key="5">
    <source>
        <dbReference type="EMBL" id="CAF4384324.1"/>
    </source>
</evidence>
<sequence>MEIHKHRKQNTNPLNDQSICLSCRSSDHSRSKCRFRNATRHKCNKEGHIAKACRSNITSNESDVNNISSATRKRTTGEQPIQVVTHIDGLEVKFELHTVGDKNRNNILGRNWINPLHLNETTLDELINNSKVRHGNSKISNLNALMHSYNDPSWIKRSVNGRNG</sequence>
<dbReference type="SUPFAM" id="SSF57756">
    <property type="entry name" value="Retrovirus zinc finger-like domains"/>
    <property type="match status" value="1"/>
</dbReference>
<dbReference type="Gene3D" id="4.10.60.10">
    <property type="entry name" value="Zinc finger, CCHC-type"/>
    <property type="match status" value="1"/>
</dbReference>
<dbReference type="Proteomes" id="UP000676336">
    <property type="component" value="Unassembled WGS sequence"/>
</dbReference>
<dbReference type="Proteomes" id="UP000663855">
    <property type="component" value="Unassembled WGS sequence"/>
</dbReference>
<dbReference type="OrthoDB" id="6772952at2759"/>
<reference evidence="1" key="1">
    <citation type="submission" date="2021-02" db="EMBL/GenBank/DDBJ databases">
        <authorList>
            <person name="Nowell W R."/>
        </authorList>
    </citation>
    <scope>NUCLEOTIDE SEQUENCE</scope>
</reference>
<name>A0A815CYL3_9BILA</name>
<evidence type="ECO:0000313" key="3">
    <source>
        <dbReference type="EMBL" id="CAF3964554.1"/>
    </source>
</evidence>
<gene>
    <name evidence="5" type="ORF">BYL167_LOCUS30873</name>
    <name evidence="2" type="ORF">CJN711_LOCUS25340</name>
    <name evidence="4" type="ORF">GIL414_LOCUS28012</name>
    <name evidence="1" type="ORF">KQP761_LOCUS4221</name>
    <name evidence="3" type="ORF">SMN809_LOCUS9983</name>
</gene>
<evidence type="ECO:0000313" key="1">
    <source>
        <dbReference type="EMBL" id="CAF1289910.1"/>
    </source>
</evidence>
<proteinExistence type="predicted"/>
<dbReference type="Proteomes" id="UP000681967">
    <property type="component" value="Unassembled WGS sequence"/>
</dbReference>
<dbReference type="GO" id="GO:0008270">
    <property type="term" value="F:zinc ion binding"/>
    <property type="evidence" value="ECO:0007669"/>
    <property type="project" value="InterPro"/>
</dbReference>